<reference evidence="8 9" key="1">
    <citation type="submission" date="2024-09" db="EMBL/GenBank/DDBJ databases">
        <authorList>
            <person name="Sun Q."/>
            <person name="Mori K."/>
        </authorList>
    </citation>
    <scope>NUCLEOTIDE SEQUENCE [LARGE SCALE GENOMIC DNA]</scope>
    <source>
        <strain evidence="8 9">JCM 3324</strain>
    </source>
</reference>
<dbReference type="SMART" id="SM00317">
    <property type="entry name" value="SET"/>
    <property type="match status" value="1"/>
</dbReference>
<evidence type="ECO:0000313" key="9">
    <source>
        <dbReference type="Proteomes" id="UP001589568"/>
    </source>
</evidence>
<keyword evidence="5" id="KW-0949">S-adenosyl-L-methionine</keyword>
<proteinExistence type="predicted"/>
<dbReference type="PANTHER" id="PTHR22884">
    <property type="entry name" value="SET DOMAIN PROTEINS"/>
    <property type="match status" value="1"/>
</dbReference>
<evidence type="ECO:0000256" key="1">
    <source>
        <dbReference type="ARBA" id="ARBA00004286"/>
    </source>
</evidence>
<accession>A0ABV5P3S9</accession>
<dbReference type="InterPro" id="IPR050777">
    <property type="entry name" value="SET2_Histone-Lys_MeTrsfase"/>
</dbReference>
<dbReference type="Pfam" id="PF00856">
    <property type="entry name" value="SET"/>
    <property type="match status" value="1"/>
</dbReference>
<evidence type="ECO:0000256" key="2">
    <source>
        <dbReference type="ARBA" id="ARBA00022454"/>
    </source>
</evidence>
<dbReference type="PROSITE" id="PS50868">
    <property type="entry name" value="POST_SET"/>
    <property type="match status" value="1"/>
</dbReference>
<evidence type="ECO:0000259" key="6">
    <source>
        <dbReference type="PROSITE" id="PS50280"/>
    </source>
</evidence>
<comment type="subcellular location">
    <subcellularLocation>
        <location evidence="1">Chromosome</location>
    </subcellularLocation>
</comment>
<dbReference type="Proteomes" id="UP001589568">
    <property type="component" value="Unassembled WGS sequence"/>
</dbReference>
<dbReference type="Gene3D" id="2.170.270.10">
    <property type="entry name" value="SET domain"/>
    <property type="match status" value="1"/>
</dbReference>
<protein>
    <submittedName>
        <fullName evidence="8">SET domain-containing protein</fullName>
        <ecNumber evidence="8">2.1.1.-</ecNumber>
    </submittedName>
</protein>
<dbReference type="GO" id="GO:0032259">
    <property type="term" value="P:methylation"/>
    <property type="evidence" value="ECO:0007669"/>
    <property type="project" value="UniProtKB-KW"/>
</dbReference>
<sequence>MTYDAESWLTPAAEPRRSPIEGTGLFAVGRIRRGEVVMRLGGRVIDDDTLAALTPPYSSITVEDGVHLLLDPAHPVRYGNHSCDPALWHQDATTLTARRDIEPGEELTIDYATHTGVEGWSMACRCGAPSCRGVVTGADWRSERLRQVYGTHWSPALLARMRAG</sequence>
<dbReference type="RefSeq" id="WP_345405735.1">
    <property type="nucleotide sequence ID" value="NZ_BAAAXS010000001.1"/>
</dbReference>
<comment type="caution">
    <text evidence="8">The sequence shown here is derived from an EMBL/GenBank/DDBJ whole genome shotgun (WGS) entry which is preliminary data.</text>
</comment>
<evidence type="ECO:0000256" key="4">
    <source>
        <dbReference type="ARBA" id="ARBA00022679"/>
    </source>
</evidence>
<keyword evidence="9" id="KW-1185">Reference proteome</keyword>
<keyword evidence="3 8" id="KW-0489">Methyltransferase</keyword>
<dbReference type="PROSITE" id="PS50280">
    <property type="entry name" value="SET"/>
    <property type="match status" value="1"/>
</dbReference>
<keyword evidence="2" id="KW-0158">Chromosome</keyword>
<dbReference type="InterPro" id="IPR046341">
    <property type="entry name" value="SET_dom_sf"/>
</dbReference>
<dbReference type="SUPFAM" id="SSF82199">
    <property type="entry name" value="SET domain"/>
    <property type="match status" value="1"/>
</dbReference>
<keyword evidence="4 8" id="KW-0808">Transferase</keyword>
<gene>
    <name evidence="8" type="ORF">ACFFR3_47220</name>
</gene>
<organism evidence="8 9">
    <name type="scientific">Nonomuraea salmonea</name>
    <dbReference type="NCBI Taxonomy" id="46181"/>
    <lineage>
        <taxon>Bacteria</taxon>
        <taxon>Bacillati</taxon>
        <taxon>Actinomycetota</taxon>
        <taxon>Actinomycetes</taxon>
        <taxon>Streptosporangiales</taxon>
        <taxon>Streptosporangiaceae</taxon>
        <taxon>Nonomuraea</taxon>
    </lineage>
</organism>
<name>A0ABV5P3S9_9ACTN</name>
<dbReference type="EC" id="2.1.1.-" evidence="8"/>
<feature type="domain" description="Post-SET" evidence="7">
    <location>
        <begin position="120"/>
        <end position="136"/>
    </location>
</feature>
<evidence type="ECO:0000313" key="8">
    <source>
        <dbReference type="EMBL" id="MFB9477132.1"/>
    </source>
</evidence>
<dbReference type="GO" id="GO:0008168">
    <property type="term" value="F:methyltransferase activity"/>
    <property type="evidence" value="ECO:0007669"/>
    <property type="project" value="UniProtKB-KW"/>
</dbReference>
<feature type="domain" description="SET" evidence="6">
    <location>
        <begin position="11"/>
        <end position="112"/>
    </location>
</feature>
<evidence type="ECO:0000256" key="5">
    <source>
        <dbReference type="ARBA" id="ARBA00022691"/>
    </source>
</evidence>
<dbReference type="EMBL" id="JBHMCF010000060">
    <property type="protein sequence ID" value="MFB9477132.1"/>
    <property type="molecule type" value="Genomic_DNA"/>
</dbReference>
<dbReference type="InterPro" id="IPR003616">
    <property type="entry name" value="Post-SET_dom"/>
</dbReference>
<dbReference type="InterPro" id="IPR001214">
    <property type="entry name" value="SET_dom"/>
</dbReference>
<evidence type="ECO:0000259" key="7">
    <source>
        <dbReference type="PROSITE" id="PS50868"/>
    </source>
</evidence>
<evidence type="ECO:0000256" key="3">
    <source>
        <dbReference type="ARBA" id="ARBA00022603"/>
    </source>
</evidence>